<evidence type="ECO:0000313" key="11">
    <source>
        <dbReference type="EMBL" id="PWN35895.1"/>
    </source>
</evidence>
<dbReference type="CDD" id="cd00200">
    <property type="entry name" value="WD40"/>
    <property type="match status" value="1"/>
</dbReference>
<keyword evidence="2 8" id="KW-0853">WD repeat</keyword>
<evidence type="ECO:0000256" key="5">
    <source>
        <dbReference type="ARBA" id="ARBA00023242"/>
    </source>
</evidence>
<feature type="repeat" description="WD" evidence="8">
    <location>
        <begin position="290"/>
        <end position="331"/>
    </location>
</feature>
<feature type="repeat" description="WD" evidence="8">
    <location>
        <begin position="332"/>
        <end position="374"/>
    </location>
</feature>
<dbReference type="PROSITE" id="PS50294">
    <property type="entry name" value="WD_REPEATS_REGION"/>
    <property type="match status" value="5"/>
</dbReference>
<dbReference type="AlphaFoldDB" id="A0A316VK63"/>
<keyword evidence="5 9" id="KW-0539">Nucleus</keyword>
<dbReference type="GO" id="GO:0005847">
    <property type="term" value="C:mRNA cleavage and polyadenylation specificity factor complex"/>
    <property type="evidence" value="ECO:0007669"/>
    <property type="project" value="TreeGrafter"/>
</dbReference>
<dbReference type="EMBL" id="KZ819603">
    <property type="protein sequence ID" value="PWN35895.1"/>
    <property type="molecule type" value="Genomic_DNA"/>
</dbReference>
<dbReference type="InParanoid" id="A0A316VK63"/>
<evidence type="ECO:0000256" key="3">
    <source>
        <dbReference type="ARBA" id="ARBA00022664"/>
    </source>
</evidence>
<feature type="repeat" description="WD" evidence="8">
    <location>
        <begin position="379"/>
        <end position="411"/>
    </location>
</feature>
<keyword evidence="3 9" id="KW-0507">mRNA processing</keyword>
<dbReference type="PANTHER" id="PTHR22836:SF0">
    <property type="entry name" value="PRE-MRNA 3' END PROCESSING PROTEIN WDR33"/>
    <property type="match status" value="1"/>
</dbReference>
<dbReference type="Proteomes" id="UP000245771">
    <property type="component" value="Unassembled WGS sequence"/>
</dbReference>
<protein>
    <recommendedName>
        <fullName evidence="7 9">Polyadenylation factor subunit 2</fullName>
    </recommendedName>
</protein>
<dbReference type="Gene3D" id="2.130.10.10">
    <property type="entry name" value="YVTN repeat-like/Quinoprotein amine dehydrogenase"/>
    <property type="match status" value="3"/>
</dbReference>
<dbReference type="InterPro" id="IPR020472">
    <property type="entry name" value="WD40_PAC1"/>
</dbReference>
<feature type="compositionally biased region" description="Polar residues" evidence="10">
    <location>
        <begin position="1"/>
        <end position="10"/>
    </location>
</feature>
<evidence type="ECO:0000256" key="10">
    <source>
        <dbReference type="SAM" id="MobiDB-lite"/>
    </source>
</evidence>
<dbReference type="SUPFAM" id="SSF50978">
    <property type="entry name" value="WD40 repeat-like"/>
    <property type="match status" value="1"/>
</dbReference>
<dbReference type="PROSITE" id="PS50082">
    <property type="entry name" value="WD_REPEATS_2"/>
    <property type="match status" value="6"/>
</dbReference>
<proteinExistence type="predicted"/>
<dbReference type="RefSeq" id="XP_025356197.1">
    <property type="nucleotide sequence ID" value="XM_025500111.1"/>
</dbReference>
<dbReference type="PRINTS" id="PR00320">
    <property type="entry name" value="GPROTEINBRPT"/>
</dbReference>
<dbReference type="STRING" id="1280837.A0A316VK63"/>
<dbReference type="PANTHER" id="PTHR22836">
    <property type="entry name" value="WD40 REPEAT PROTEIN"/>
    <property type="match status" value="1"/>
</dbReference>
<evidence type="ECO:0000256" key="6">
    <source>
        <dbReference type="ARBA" id="ARBA00025498"/>
    </source>
</evidence>
<organism evidence="11 12">
    <name type="scientific">Meira miltonrushii</name>
    <dbReference type="NCBI Taxonomy" id="1280837"/>
    <lineage>
        <taxon>Eukaryota</taxon>
        <taxon>Fungi</taxon>
        <taxon>Dikarya</taxon>
        <taxon>Basidiomycota</taxon>
        <taxon>Ustilaginomycotina</taxon>
        <taxon>Exobasidiomycetes</taxon>
        <taxon>Exobasidiales</taxon>
        <taxon>Brachybasidiaceae</taxon>
        <taxon>Meira</taxon>
    </lineage>
</organism>
<dbReference type="InterPro" id="IPR036322">
    <property type="entry name" value="WD40_repeat_dom_sf"/>
</dbReference>
<dbReference type="InterPro" id="IPR001680">
    <property type="entry name" value="WD40_rpt"/>
</dbReference>
<name>A0A316VK63_9BASI</name>
<dbReference type="GO" id="GO:0031124">
    <property type="term" value="P:mRNA 3'-end processing"/>
    <property type="evidence" value="ECO:0007669"/>
    <property type="project" value="UniProtKB-UniRule"/>
</dbReference>
<keyword evidence="12" id="KW-1185">Reference proteome</keyword>
<dbReference type="FunFam" id="2.130.10.10:FF:000069">
    <property type="entry name" value="WD repeat domain 33"/>
    <property type="match status" value="1"/>
</dbReference>
<dbReference type="Pfam" id="PF00400">
    <property type="entry name" value="WD40"/>
    <property type="match status" value="6"/>
</dbReference>
<evidence type="ECO:0000256" key="8">
    <source>
        <dbReference type="PROSITE-ProRule" id="PRU00221"/>
    </source>
</evidence>
<evidence type="ECO:0000256" key="4">
    <source>
        <dbReference type="ARBA" id="ARBA00022737"/>
    </source>
</evidence>
<dbReference type="InterPro" id="IPR045245">
    <property type="entry name" value="Pfs2-like"/>
</dbReference>
<accession>A0A316VK63</accession>
<dbReference type="FunCoup" id="A0A316VK63">
    <property type="interactions" value="126"/>
</dbReference>
<comment type="subcellular location">
    <subcellularLocation>
        <location evidence="1 9">Nucleus</location>
    </subcellularLocation>
</comment>
<evidence type="ECO:0000256" key="1">
    <source>
        <dbReference type="ARBA" id="ARBA00004123"/>
    </source>
</evidence>
<feature type="repeat" description="WD" evidence="8">
    <location>
        <begin position="123"/>
        <end position="155"/>
    </location>
</feature>
<comment type="function">
    <text evidence="6">Required for 3'-end cleavage and polyadenylation of pre-mRNAs. Also involved in chromosome segregation where it has a role in chromosome attachment to the mitotic spindle.</text>
</comment>
<feature type="repeat" description="WD" evidence="8">
    <location>
        <begin position="248"/>
        <end position="289"/>
    </location>
</feature>
<feature type="repeat" description="WD" evidence="8">
    <location>
        <begin position="206"/>
        <end position="247"/>
    </location>
</feature>
<dbReference type="SMART" id="SM00320">
    <property type="entry name" value="WD40"/>
    <property type="match status" value="7"/>
</dbReference>
<dbReference type="GeneID" id="37021892"/>
<evidence type="ECO:0000256" key="2">
    <source>
        <dbReference type="ARBA" id="ARBA00022574"/>
    </source>
</evidence>
<keyword evidence="4" id="KW-0677">Repeat</keyword>
<evidence type="ECO:0000256" key="7">
    <source>
        <dbReference type="ARBA" id="ARBA00026154"/>
    </source>
</evidence>
<evidence type="ECO:0000313" key="12">
    <source>
        <dbReference type="Proteomes" id="UP000245771"/>
    </source>
</evidence>
<feature type="region of interest" description="Disordered" evidence="10">
    <location>
        <begin position="1"/>
        <end position="31"/>
    </location>
</feature>
<reference evidence="11 12" key="1">
    <citation type="journal article" date="2018" name="Mol. Biol. Evol.">
        <title>Broad Genomic Sampling Reveals a Smut Pathogenic Ancestry of the Fungal Clade Ustilaginomycotina.</title>
        <authorList>
            <person name="Kijpornyongpan T."/>
            <person name="Mondo S.J."/>
            <person name="Barry K."/>
            <person name="Sandor L."/>
            <person name="Lee J."/>
            <person name="Lipzen A."/>
            <person name="Pangilinan J."/>
            <person name="LaButti K."/>
            <person name="Hainaut M."/>
            <person name="Henrissat B."/>
            <person name="Grigoriev I.V."/>
            <person name="Spatafora J.W."/>
            <person name="Aime M.C."/>
        </authorList>
    </citation>
    <scope>NUCLEOTIDE SEQUENCE [LARGE SCALE GENOMIC DNA]</scope>
    <source>
        <strain evidence="11 12">MCA 3882</strain>
    </source>
</reference>
<dbReference type="OrthoDB" id="16717at2759"/>
<dbReference type="InterPro" id="IPR015943">
    <property type="entry name" value="WD40/YVTN_repeat-like_dom_sf"/>
</dbReference>
<gene>
    <name evidence="11" type="ORF">FA14DRAFT_167822</name>
</gene>
<sequence length="434" mass="48878">MTEAGPSSVQPPLKKQRWAPTKHLTEAPHPPVIDHRQDEEAAAHQAAQEAGYEGRRVRKFLQRRTVDYNDSFYRWKLHRNTITCVRDDRLVWPGVNHIVELLPAAAYRSSAQAVTTNLVHSSTNKIRNPVNVIRWTPEGRRLLTGSSSGEFTLWNSLTFNFETILQAHDHAIRAIEYTKSGAWILSADQGGQVKYFQSNMNNLQVINAHREGVRGLSFSPDDSRFVTGSDDSTMKIWAFEEAREESTIKGHGWDVKAVDWHPYKGLIVSGSKDNLVKFWDPRSGSTLATYHGHKGTVQAVKWSLDGNLVATASRDQIIKLYDIRSMAELHSLKGHPSDVCSVDWHPEHRDLLVSGGSDGSMLFWSLNASDPNLPVHSMPTAHESNIWSLKWHPLGHILASGSNDHSTRFWERARPEDVLKDKRDSFHGPKGSAN</sequence>
<evidence type="ECO:0000256" key="9">
    <source>
        <dbReference type="RuleBase" id="RU369034"/>
    </source>
</evidence>